<name>A0A1F5WGW0_9BACT</name>
<evidence type="ECO:0000313" key="4">
    <source>
        <dbReference type="Proteomes" id="UP000178406"/>
    </source>
</evidence>
<dbReference type="PANTHER" id="PTHR43796">
    <property type="entry name" value="CARBOXYNORSPERMIDINE SYNTHASE"/>
    <property type="match status" value="1"/>
</dbReference>
<dbReference type="PANTHER" id="PTHR43796:SF2">
    <property type="entry name" value="CARBOXYNORSPERMIDINE SYNTHASE"/>
    <property type="match status" value="1"/>
</dbReference>
<dbReference type="Pfam" id="PF16653">
    <property type="entry name" value="Sacchrp_dh_C"/>
    <property type="match status" value="1"/>
</dbReference>
<dbReference type="EMBL" id="MFHQ01000002">
    <property type="protein sequence ID" value="OGF74855.1"/>
    <property type="molecule type" value="Genomic_DNA"/>
</dbReference>
<evidence type="ECO:0000313" key="3">
    <source>
        <dbReference type="EMBL" id="OGF74855.1"/>
    </source>
</evidence>
<sequence length="397" mass="45068">MKYDFIILGADGMQGNIVVRDLLEQGYTVFAADLYKTRIKKILQQASPKKIRFLFIDLRNIDAIAALLKKIKSDIVINCADMYWNLNVYKACATTRKHCVDLGSWVELTQRQLTLHKQFKAISRTAITGCGSVPGIGNVMLRYAAKKFDHITSIDVGFAWDSNIRKFVIPFSMKSILEEFTYSPRFVKHGKWVKIKPLAISIRRKFKLIGYQQSFLVYHPELYTFYRYYKDKGVQNIRFFAGFPGHSLEKIYSLIDLGFHSDKPVAIKEFGVRVAPFDLLNPVLKRLGSPVGYTESENLWVEIKGIKNKKSPASPSKAGRAKTILMECLVPPAKGWEEAGCNIDTGFPAVIIAKMIKDGIIQERGSFAPEAVIPEKEFFEELAKKKLCVYENGRAIN</sequence>
<reference evidence="3 4" key="1">
    <citation type="journal article" date="2016" name="Nat. Commun.">
        <title>Thousands of microbial genomes shed light on interconnected biogeochemical processes in an aquifer system.</title>
        <authorList>
            <person name="Anantharaman K."/>
            <person name="Brown C.T."/>
            <person name="Hug L.A."/>
            <person name="Sharon I."/>
            <person name="Castelle C.J."/>
            <person name="Probst A.J."/>
            <person name="Thomas B.C."/>
            <person name="Singh A."/>
            <person name="Wilkins M.J."/>
            <person name="Karaoz U."/>
            <person name="Brodie E.L."/>
            <person name="Williams K.H."/>
            <person name="Hubbard S.S."/>
            <person name="Banfield J.F."/>
        </authorList>
    </citation>
    <scope>NUCLEOTIDE SEQUENCE [LARGE SCALE GENOMIC DNA]</scope>
</reference>
<evidence type="ECO:0008006" key="5">
    <source>
        <dbReference type="Google" id="ProtNLM"/>
    </source>
</evidence>
<dbReference type="Gene3D" id="3.40.50.720">
    <property type="entry name" value="NAD(P)-binding Rossmann-like Domain"/>
    <property type="match status" value="2"/>
</dbReference>
<organism evidence="3 4">
    <name type="scientific">Candidatus Giovannonibacteria bacterium RIFCSPHIGHO2_02_FULL_46_20</name>
    <dbReference type="NCBI Taxonomy" id="1798338"/>
    <lineage>
        <taxon>Bacteria</taxon>
        <taxon>Candidatus Giovannoniibacteriota</taxon>
    </lineage>
</organism>
<accession>A0A1F5WGW0</accession>
<feature type="domain" description="Saccharopine dehydrogenase NADP binding" evidence="1">
    <location>
        <begin position="6"/>
        <end position="127"/>
    </location>
</feature>
<protein>
    <recommendedName>
        <fullName evidence="5">Saccharopine dehydrogenase NADP binding domain-containing protein</fullName>
    </recommendedName>
</protein>
<dbReference type="SUPFAM" id="SSF51735">
    <property type="entry name" value="NAD(P)-binding Rossmann-fold domains"/>
    <property type="match status" value="1"/>
</dbReference>
<dbReference type="Proteomes" id="UP000178406">
    <property type="component" value="Unassembled WGS sequence"/>
</dbReference>
<evidence type="ECO:0000259" key="2">
    <source>
        <dbReference type="Pfam" id="PF16653"/>
    </source>
</evidence>
<evidence type="ECO:0000259" key="1">
    <source>
        <dbReference type="Pfam" id="PF03435"/>
    </source>
</evidence>
<comment type="caution">
    <text evidence="3">The sequence shown here is derived from an EMBL/GenBank/DDBJ whole genome shotgun (WGS) entry which is preliminary data.</text>
</comment>
<proteinExistence type="predicted"/>
<dbReference type="InterPro" id="IPR005097">
    <property type="entry name" value="Sacchrp_dh_NADP-bd"/>
</dbReference>
<gene>
    <name evidence="3" type="ORF">A3J56_03050</name>
</gene>
<dbReference type="STRING" id="1798338.A3J56_03050"/>
<feature type="domain" description="Saccharopine dehydrogenase-like C-terminal" evidence="2">
    <location>
        <begin position="152"/>
        <end position="385"/>
    </location>
</feature>
<dbReference type="AlphaFoldDB" id="A0A1F5WGW0"/>
<dbReference type="InterPro" id="IPR032095">
    <property type="entry name" value="Sacchrp_dh-like_C"/>
</dbReference>
<dbReference type="InterPro" id="IPR036291">
    <property type="entry name" value="NAD(P)-bd_dom_sf"/>
</dbReference>
<dbReference type="Gene3D" id="3.30.360.10">
    <property type="entry name" value="Dihydrodipicolinate Reductase, domain 2"/>
    <property type="match status" value="1"/>
</dbReference>
<dbReference type="Pfam" id="PF03435">
    <property type="entry name" value="Sacchrp_dh_NADP"/>
    <property type="match status" value="1"/>
</dbReference>